<keyword evidence="2" id="KW-0408">Iron</keyword>
<dbReference type="KEGG" id="sus:Acid_6345"/>
<dbReference type="InterPro" id="IPR006638">
    <property type="entry name" value="Elp3/MiaA/NifB-like_rSAM"/>
</dbReference>
<organism evidence="5">
    <name type="scientific">Solibacter usitatus (strain Ellin6076)</name>
    <dbReference type="NCBI Taxonomy" id="234267"/>
    <lineage>
        <taxon>Bacteria</taxon>
        <taxon>Pseudomonadati</taxon>
        <taxon>Acidobacteriota</taxon>
        <taxon>Terriglobia</taxon>
        <taxon>Bryobacterales</taxon>
        <taxon>Solibacteraceae</taxon>
        <taxon>Candidatus Solibacter</taxon>
    </lineage>
</organism>
<dbReference type="PANTHER" id="PTHR43432:SF3">
    <property type="entry name" value="SLR0285 PROTEIN"/>
    <property type="match status" value="1"/>
</dbReference>
<dbReference type="EMBL" id="CP000473">
    <property type="protein sequence ID" value="ABJ87271.1"/>
    <property type="molecule type" value="Genomic_DNA"/>
</dbReference>
<dbReference type="eggNOG" id="COG1533">
    <property type="taxonomic scope" value="Bacteria"/>
</dbReference>
<evidence type="ECO:0000256" key="3">
    <source>
        <dbReference type="ARBA" id="ARBA00023014"/>
    </source>
</evidence>
<dbReference type="Pfam" id="PF04055">
    <property type="entry name" value="Radical_SAM"/>
    <property type="match status" value="1"/>
</dbReference>
<evidence type="ECO:0000256" key="2">
    <source>
        <dbReference type="ARBA" id="ARBA00023004"/>
    </source>
</evidence>
<dbReference type="PANTHER" id="PTHR43432">
    <property type="entry name" value="SLR0285 PROTEIN"/>
    <property type="match status" value="1"/>
</dbReference>
<dbReference type="InParanoid" id="Q01SU9"/>
<dbReference type="InterPro" id="IPR007197">
    <property type="entry name" value="rSAM"/>
</dbReference>
<dbReference type="SFLD" id="SFLDG01084">
    <property type="entry name" value="Uncharacterised_Radical_SAM_Su"/>
    <property type="match status" value="1"/>
</dbReference>
<dbReference type="InterPro" id="IPR058240">
    <property type="entry name" value="rSAM_sf"/>
</dbReference>
<proteinExistence type="predicted"/>
<keyword evidence="1" id="KW-0479">Metal-binding</keyword>
<dbReference type="SFLD" id="SFLDS00029">
    <property type="entry name" value="Radical_SAM"/>
    <property type="match status" value="1"/>
</dbReference>
<evidence type="ECO:0000259" key="4">
    <source>
        <dbReference type="SMART" id="SM00729"/>
    </source>
</evidence>
<name>Q01SU9_SOLUE</name>
<feature type="domain" description="Elp3/MiaA/NifB-like radical SAM core" evidence="4">
    <location>
        <begin position="42"/>
        <end position="268"/>
    </location>
</feature>
<evidence type="ECO:0000313" key="5">
    <source>
        <dbReference type="EMBL" id="ABJ87271.1"/>
    </source>
</evidence>
<dbReference type="OrthoDB" id="9785699at2"/>
<evidence type="ECO:0000256" key="1">
    <source>
        <dbReference type="ARBA" id="ARBA00022723"/>
    </source>
</evidence>
<sequence>MALVGIARLASQSELLEAKRSVEYFEIPARSILNRTKPNMPFRWTINPYRGCEIGCKYCYARYAHEFMELEPESFEDKIYAKAAPAHLLRQELGRVQNKDEGIAIGTATDPYQPAERRFLRTRSILEVFAKERGWHIGLISKSDLIVRDLDLLREISRRNVLSVHITVTTVDEKLARLLEPRAPRPELRLQAVQQLRSAGVAVGVNPNPIMPGITDSDSSLDCVARAARDHGAMTFGGGALYLPGAAQKVFFPFLEQEFPHLAARYRETFENNIHLSRAYKDALAERVARIRERYGLAGGHIEYRPELWAEEEQLELFPL</sequence>
<dbReference type="GO" id="GO:0046872">
    <property type="term" value="F:metal ion binding"/>
    <property type="evidence" value="ECO:0007669"/>
    <property type="project" value="UniProtKB-KW"/>
</dbReference>
<reference evidence="5" key="1">
    <citation type="submission" date="2006-10" db="EMBL/GenBank/DDBJ databases">
        <title>Complete sequence of Solibacter usitatus Ellin6076.</title>
        <authorList>
            <consortium name="US DOE Joint Genome Institute"/>
            <person name="Copeland A."/>
            <person name="Lucas S."/>
            <person name="Lapidus A."/>
            <person name="Barry K."/>
            <person name="Detter J.C."/>
            <person name="Glavina del Rio T."/>
            <person name="Hammon N."/>
            <person name="Israni S."/>
            <person name="Dalin E."/>
            <person name="Tice H."/>
            <person name="Pitluck S."/>
            <person name="Thompson L.S."/>
            <person name="Brettin T."/>
            <person name="Bruce D."/>
            <person name="Han C."/>
            <person name="Tapia R."/>
            <person name="Gilna P."/>
            <person name="Schmutz J."/>
            <person name="Larimer F."/>
            <person name="Land M."/>
            <person name="Hauser L."/>
            <person name="Kyrpides N."/>
            <person name="Mikhailova N."/>
            <person name="Janssen P.H."/>
            <person name="Kuske C.R."/>
            <person name="Richardson P."/>
        </authorList>
    </citation>
    <scope>NUCLEOTIDE SEQUENCE</scope>
    <source>
        <strain evidence="5">Ellin6076</strain>
    </source>
</reference>
<dbReference type="SUPFAM" id="SSF102114">
    <property type="entry name" value="Radical SAM enzymes"/>
    <property type="match status" value="1"/>
</dbReference>
<dbReference type="CDD" id="cd01335">
    <property type="entry name" value="Radical_SAM"/>
    <property type="match status" value="1"/>
</dbReference>
<dbReference type="HOGENOM" id="CLU_015525_1_1_0"/>
<gene>
    <name evidence="5" type="ordered locus">Acid_6345</name>
</gene>
<dbReference type="Gene3D" id="3.80.30.30">
    <property type="match status" value="1"/>
</dbReference>
<dbReference type="GO" id="GO:0003824">
    <property type="term" value="F:catalytic activity"/>
    <property type="evidence" value="ECO:0007669"/>
    <property type="project" value="InterPro"/>
</dbReference>
<accession>Q01SU9</accession>
<dbReference type="GO" id="GO:0051536">
    <property type="term" value="F:iron-sulfur cluster binding"/>
    <property type="evidence" value="ECO:0007669"/>
    <property type="project" value="UniProtKB-KW"/>
</dbReference>
<keyword evidence="3" id="KW-0411">Iron-sulfur</keyword>
<dbReference type="InterPro" id="IPR040086">
    <property type="entry name" value="MJ0683-like"/>
</dbReference>
<protein>
    <submittedName>
        <fullName evidence="5">Radical SAM domain protein</fullName>
    </submittedName>
</protein>
<dbReference type="SMART" id="SM00729">
    <property type="entry name" value="Elp3"/>
    <property type="match status" value="1"/>
</dbReference>
<dbReference type="AlphaFoldDB" id="Q01SU9"/>